<dbReference type="InterPro" id="IPR052527">
    <property type="entry name" value="Metal_cation-efflux_comp"/>
</dbReference>
<feature type="transmembrane region" description="Helical" evidence="5">
    <location>
        <begin position="6"/>
        <end position="24"/>
    </location>
</feature>
<dbReference type="GO" id="GO:0032259">
    <property type="term" value="P:methylation"/>
    <property type="evidence" value="ECO:0007669"/>
    <property type="project" value="UniProtKB-KW"/>
</dbReference>
<dbReference type="PANTHER" id="PTHR43847">
    <property type="entry name" value="BLL3993 PROTEIN"/>
    <property type="match status" value="1"/>
</dbReference>
<evidence type="ECO:0000256" key="4">
    <source>
        <dbReference type="ARBA" id="ARBA00023136"/>
    </source>
</evidence>
<feature type="transmembrane region" description="Helical" evidence="5">
    <location>
        <begin position="44"/>
        <end position="64"/>
    </location>
</feature>
<evidence type="ECO:0000256" key="2">
    <source>
        <dbReference type="ARBA" id="ARBA00022692"/>
    </source>
</evidence>
<dbReference type="EMBL" id="CP048113">
    <property type="protein sequence ID" value="QHS61689.1"/>
    <property type="molecule type" value="Genomic_DNA"/>
</dbReference>
<dbReference type="InterPro" id="IPR007269">
    <property type="entry name" value="ICMT_MeTrfase"/>
</dbReference>
<dbReference type="AlphaFoldDB" id="A0A6B9ZIS1"/>
<dbReference type="KEGG" id="chih:GWR21_19420"/>
<feature type="transmembrane region" description="Helical" evidence="5">
    <location>
        <begin position="70"/>
        <end position="92"/>
    </location>
</feature>
<evidence type="ECO:0000256" key="5">
    <source>
        <dbReference type="SAM" id="Phobius"/>
    </source>
</evidence>
<dbReference type="Proteomes" id="UP000476411">
    <property type="component" value="Chromosome"/>
</dbReference>
<name>A0A6B9ZIS1_9BACT</name>
<evidence type="ECO:0000256" key="1">
    <source>
        <dbReference type="ARBA" id="ARBA00004141"/>
    </source>
</evidence>
<organism evidence="6 7">
    <name type="scientific">Chitinophaga agri</name>
    <dbReference type="NCBI Taxonomy" id="2703787"/>
    <lineage>
        <taxon>Bacteria</taxon>
        <taxon>Pseudomonadati</taxon>
        <taxon>Bacteroidota</taxon>
        <taxon>Chitinophagia</taxon>
        <taxon>Chitinophagales</taxon>
        <taxon>Chitinophagaceae</taxon>
        <taxon>Chitinophaga</taxon>
    </lineage>
</organism>
<evidence type="ECO:0000313" key="7">
    <source>
        <dbReference type="Proteomes" id="UP000476411"/>
    </source>
</evidence>
<keyword evidence="3 5" id="KW-1133">Transmembrane helix</keyword>
<protein>
    <submittedName>
        <fullName evidence="6">Isoprenylcysteine carboxylmethyltransferase family protein</fullName>
    </submittedName>
</protein>
<keyword evidence="6" id="KW-0489">Methyltransferase</keyword>
<dbReference type="Gene3D" id="1.20.120.1630">
    <property type="match status" value="1"/>
</dbReference>
<sequence length="187" mass="21859">MYHFFHWFVVISWVLSEVLLNRLFRSSGTDKTQADQRSLRTIWITIMIALPLAHILSLYTSFPVSTSPTVMLAGLGMIIAGMLYRFTAIYTLGRYFTVDVAIRQDHRIVSRGMYRYMRHPSYLGSLISFLGNGFVLNNWVGLVMSFVPVLIAFIYRMNIEEELLLSNFGQEYLDYKKKTWRLIPFVY</sequence>
<gene>
    <name evidence="6" type="ORF">GWR21_19420</name>
</gene>
<evidence type="ECO:0000256" key="3">
    <source>
        <dbReference type="ARBA" id="ARBA00022989"/>
    </source>
</evidence>
<dbReference type="RefSeq" id="WP_162333354.1">
    <property type="nucleotide sequence ID" value="NZ_CP048113.1"/>
</dbReference>
<keyword evidence="7" id="KW-1185">Reference proteome</keyword>
<comment type="subcellular location">
    <subcellularLocation>
        <location evidence="1">Membrane</location>
        <topology evidence="1">Multi-pass membrane protein</topology>
    </subcellularLocation>
</comment>
<dbReference type="Pfam" id="PF04140">
    <property type="entry name" value="ICMT"/>
    <property type="match status" value="1"/>
</dbReference>
<evidence type="ECO:0000313" key="6">
    <source>
        <dbReference type="EMBL" id="QHS61689.1"/>
    </source>
</evidence>
<dbReference type="GO" id="GO:0004671">
    <property type="term" value="F:protein C-terminal S-isoprenylcysteine carboxyl O-methyltransferase activity"/>
    <property type="evidence" value="ECO:0007669"/>
    <property type="project" value="InterPro"/>
</dbReference>
<dbReference type="PANTHER" id="PTHR43847:SF1">
    <property type="entry name" value="BLL3993 PROTEIN"/>
    <property type="match status" value="1"/>
</dbReference>
<accession>A0A6B9ZIS1</accession>
<reference evidence="6 7" key="1">
    <citation type="submission" date="2020-01" db="EMBL/GenBank/DDBJ databases">
        <title>Complete genome sequence of Chitinophaga sp. H33E-04 isolated from quinoa roots.</title>
        <authorList>
            <person name="Weon H.-Y."/>
            <person name="Lee S.A."/>
        </authorList>
    </citation>
    <scope>NUCLEOTIDE SEQUENCE [LARGE SCALE GENOMIC DNA]</scope>
    <source>
        <strain evidence="6 7">H33E-04</strain>
    </source>
</reference>
<proteinExistence type="predicted"/>
<keyword evidence="6" id="KW-0808">Transferase</keyword>
<dbReference type="PROSITE" id="PS50244">
    <property type="entry name" value="S5A_REDUCTASE"/>
    <property type="match status" value="1"/>
</dbReference>
<keyword evidence="4 5" id="KW-0472">Membrane</keyword>
<dbReference type="GO" id="GO:0016020">
    <property type="term" value="C:membrane"/>
    <property type="evidence" value="ECO:0007669"/>
    <property type="project" value="UniProtKB-SubCell"/>
</dbReference>
<keyword evidence="2 5" id="KW-0812">Transmembrane</keyword>